<dbReference type="InterPro" id="IPR038591">
    <property type="entry name" value="NolW-like_sf"/>
</dbReference>
<evidence type="ECO:0000256" key="3">
    <source>
        <dbReference type="ARBA" id="ARBA00022448"/>
    </source>
</evidence>
<reference evidence="11" key="1">
    <citation type="submission" date="2015-07" db="EMBL/GenBank/DDBJ databases">
        <authorList>
            <person name="Kim K.M."/>
        </authorList>
    </citation>
    <scope>NUCLEOTIDE SEQUENCE [LARGE SCALE GENOMIC DNA]</scope>
    <source>
        <strain evidence="11">KCTC 42284</strain>
    </source>
</reference>
<dbReference type="InterPro" id="IPR011662">
    <property type="entry name" value="Secretin/TonB_short_N"/>
</dbReference>
<keyword evidence="11" id="KW-1185">Reference proteome</keyword>
<organism evidence="10 11">
    <name type="scientific">Wenzhouxiangella marina</name>
    <dbReference type="NCBI Taxonomy" id="1579979"/>
    <lineage>
        <taxon>Bacteria</taxon>
        <taxon>Pseudomonadati</taxon>
        <taxon>Pseudomonadota</taxon>
        <taxon>Gammaproteobacteria</taxon>
        <taxon>Chromatiales</taxon>
        <taxon>Wenzhouxiangellaceae</taxon>
        <taxon>Wenzhouxiangella</taxon>
    </lineage>
</organism>
<dbReference type="Pfam" id="PF00263">
    <property type="entry name" value="Secretin"/>
    <property type="match status" value="1"/>
</dbReference>
<keyword evidence="3 8" id="KW-0813">Transport</keyword>
<evidence type="ECO:0000313" key="10">
    <source>
        <dbReference type="EMBL" id="AKS42842.1"/>
    </source>
</evidence>
<dbReference type="PANTHER" id="PTHR30604:SF1">
    <property type="entry name" value="DNA UTILIZATION PROTEIN HOFQ"/>
    <property type="match status" value="1"/>
</dbReference>
<dbReference type="NCBIfam" id="TIGR02515">
    <property type="entry name" value="IV_pilus_PilQ"/>
    <property type="match status" value="1"/>
</dbReference>
<proteinExistence type="inferred from homology"/>
<dbReference type="Gene3D" id="3.30.1370.120">
    <property type="match status" value="1"/>
</dbReference>
<dbReference type="GO" id="GO:0009306">
    <property type="term" value="P:protein secretion"/>
    <property type="evidence" value="ECO:0007669"/>
    <property type="project" value="InterPro"/>
</dbReference>
<dbReference type="SMART" id="SM00965">
    <property type="entry name" value="STN"/>
    <property type="match status" value="1"/>
</dbReference>
<evidence type="ECO:0000256" key="7">
    <source>
        <dbReference type="ARBA" id="ARBA00023237"/>
    </source>
</evidence>
<keyword evidence="5" id="KW-0653">Protein transport</keyword>
<dbReference type="InterPro" id="IPR005644">
    <property type="entry name" value="NolW-like"/>
</dbReference>
<name>A0A0K0XYY5_9GAMM</name>
<dbReference type="Pfam" id="PF07660">
    <property type="entry name" value="STN"/>
    <property type="match status" value="1"/>
</dbReference>
<sequence>MNGGQARIGKDMKTMQRLKAMIGRRVMDSGGRMAMLVFGLFWAASAAQATEVTDVRVESGDGEVRFVLSTDEAPPNPTVFLTEQPPRIVLEMPDTTTRIAAERVPVGVGPAQSYMALSAGGRTRLVVDLSRSTPYEVEVSGNSVALVLGAGAGVPTSSSTRSAAAEGFEVTGIDFRRGDNGESRILVDLNRPGVTMTVNERANGLRVDLFGTRLPDDLYQRLDVADFATPVQFITPEQRGQNVRLSMDVNGAYQHMAYQTGDRLVIEVGRPVEEAEAQQELQFFEEREYEGSRITLNFQDIQVRSVLQLIADVSNLNIVVSDSVTGSLTLRLTNVPWDQALDIVLETKNLDMRRSGNVIWIAPTNEIAQREQQILQARADRQTLEPLRTAMISVSYANAEDLANLIRSASAEEEQGLLSERGSVTVDQRTNTLLISDMLERIDEIRALVAELDRPVRQVLIESRIVIARHDFNYELGVRFGVSSALEDGRGNVFSTSGSSTALDQMNNLALINRRAGTGSSLPVTVPGSPGSGIVTPSLNDRLNVNLPVTNPAGRLGFSILAADYLLDLELSALESEGNGEVVSTPRVITANQAEAFIKQGVEIPYEEATSSGASSVQFQEAVLELRVTPLITPDNRVQLNLGVKQDTVGEIFQTGRGGTVPSIDTRELQTRVLVDNGQTVVLGGIFQEERNFTSSKVPVLGDVPVLGHLFRRRGNDEQKRELLIFVTPSILDDRVDID</sequence>
<evidence type="ECO:0000256" key="6">
    <source>
        <dbReference type="ARBA" id="ARBA00023136"/>
    </source>
</evidence>
<keyword evidence="6" id="KW-0472">Membrane</keyword>
<dbReference type="PROSITE" id="PS00875">
    <property type="entry name" value="T2SP_D"/>
    <property type="match status" value="1"/>
</dbReference>
<dbReference type="KEGG" id="wma:WM2015_2483"/>
<dbReference type="Proteomes" id="UP000066624">
    <property type="component" value="Chromosome"/>
</dbReference>
<dbReference type="STRING" id="1579979.WM2015_2483"/>
<dbReference type="InterPro" id="IPR013355">
    <property type="entry name" value="Pilus_4_PilQ"/>
</dbReference>
<accession>A0A0K0XYY5</accession>
<dbReference type="AlphaFoldDB" id="A0A0K0XYY5"/>
<dbReference type="InterPro" id="IPR021731">
    <property type="entry name" value="AMIN_dom"/>
</dbReference>
<evidence type="ECO:0000256" key="2">
    <source>
        <dbReference type="ARBA" id="ARBA00006304"/>
    </source>
</evidence>
<evidence type="ECO:0000256" key="8">
    <source>
        <dbReference type="RuleBase" id="RU004004"/>
    </source>
</evidence>
<dbReference type="Gene3D" id="2.60.40.3500">
    <property type="match status" value="1"/>
</dbReference>
<dbReference type="PANTHER" id="PTHR30604">
    <property type="entry name" value="PROTEIN TRANSPORT PROTEIN HOFQ"/>
    <property type="match status" value="1"/>
</dbReference>
<evidence type="ECO:0000256" key="5">
    <source>
        <dbReference type="ARBA" id="ARBA00022927"/>
    </source>
</evidence>
<dbReference type="InterPro" id="IPR004845">
    <property type="entry name" value="T2SS_GspD_CS"/>
</dbReference>
<evidence type="ECO:0000313" key="11">
    <source>
        <dbReference type="Proteomes" id="UP000066624"/>
    </source>
</evidence>
<dbReference type="InterPro" id="IPR001775">
    <property type="entry name" value="GspD/PilQ"/>
</dbReference>
<dbReference type="InterPro" id="IPR004846">
    <property type="entry name" value="T2SS/T3SS_dom"/>
</dbReference>
<evidence type="ECO:0000256" key="1">
    <source>
        <dbReference type="ARBA" id="ARBA00004442"/>
    </source>
</evidence>
<dbReference type="PATRIC" id="fig|1579979.3.peg.2539"/>
<dbReference type="GO" id="GO:0009279">
    <property type="term" value="C:cell outer membrane"/>
    <property type="evidence" value="ECO:0007669"/>
    <property type="project" value="UniProtKB-SubCell"/>
</dbReference>
<dbReference type="EMBL" id="CP012154">
    <property type="protein sequence ID" value="AKS42842.1"/>
    <property type="molecule type" value="Genomic_DNA"/>
</dbReference>
<keyword evidence="4" id="KW-0732">Signal</keyword>
<comment type="subcellular location">
    <subcellularLocation>
        <location evidence="1 8">Cell outer membrane</location>
    </subcellularLocation>
</comment>
<feature type="domain" description="Secretin/TonB short N-terminal" evidence="9">
    <location>
        <begin position="316"/>
        <end position="364"/>
    </location>
</feature>
<comment type="similarity">
    <text evidence="2">Belongs to the bacterial secretin family. PilQ subfamily.</text>
</comment>
<dbReference type="InterPro" id="IPR051808">
    <property type="entry name" value="Type_IV_pilus_biogenesis"/>
</dbReference>
<dbReference type="Gene3D" id="2.60.40.3470">
    <property type="match status" value="1"/>
</dbReference>
<dbReference type="PRINTS" id="PR00811">
    <property type="entry name" value="BCTERIALGSPD"/>
</dbReference>
<dbReference type="Pfam" id="PF11741">
    <property type="entry name" value="AMIN"/>
    <property type="match status" value="2"/>
</dbReference>
<evidence type="ECO:0000256" key="4">
    <source>
        <dbReference type="ARBA" id="ARBA00022729"/>
    </source>
</evidence>
<keyword evidence="7" id="KW-0998">Cell outer membrane</keyword>
<dbReference type="Gene3D" id="3.30.1370.130">
    <property type="match status" value="1"/>
</dbReference>
<evidence type="ECO:0000259" key="9">
    <source>
        <dbReference type="SMART" id="SM00965"/>
    </source>
</evidence>
<gene>
    <name evidence="10" type="ORF">WM2015_2483</name>
</gene>
<dbReference type="Pfam" id="PF03958">
    <property type="entry name" value="Secretin_N"/>
    <property type="match status" value="1"/>
</dbReference>
<protein>
    <submittedName>
        <fullName evidence="10">Type IV pilus biogenesis protein PilQ</fullName>
    </submittedName>
</protein>